<gene>
    <name evidence="2" type="ORF">EVOR1521_LOCUS24817</name>
</gene>
<evidence type="ECO:0000313" key="2">
    <source>
        <dbReference type="EMBL" id="CAJ1401725.1"/>
    </source>
</evidence>
<evidence type="ECO:0008006" key="4">
    <source>
        <dbReference type="Google" id="ProtNLM"/>
    </source>
</evidence>
<reference evidence="2" key="1">
    <citation type="submission" date="2023-08" db="EMBL/GenBank/DDBJ databases">
        <authorList>
            <person name="Chen Y."/>
            <person name="Shah S."/>
            <person name="Dougan E. K."/>
            <person name="Thang M."/>
            <person name="Chan C."/>
        </authorList>
    </citation>
    <scope>NUCLEOTIDE SEQUENCE</scope>
</reference>
<dbReference type="Proteomes" id="UP001178507">
    <property type="component" value="Unassembled WGS sequence"/>
</dbReference>
<keyword evidence="3" id="KW-1185">Reference proteome</keyword>
<organism evidence="2 3">
    <name type="scientific">Effrenium voratum</name>
    <dbReference type="NCBI Taxonomy" id="2562239"/>
    <lineage>
        <taxon>Eukaryota</taxon>
        <taxon>Sar</taxon>
        <taxon>Alveolata</taxon>
        <taxon>Dinophyceae</taxon>
        <taxon>Suessiales</taxon>
        <taxon>Symbiodiniaceae</taxon>
        <taxon>Effrenium</taxon>
    </lineage>
</organism>
<protein>
    <recommendedName>
        <fullName evidence="4">Tetratricopeptide repeat protein</fullName>
    </recommendedName>
</protein>
<accession>A0AA36J8T2</accession>
<proteinExistence type="predicted"/>
<feature type="compositionally biased region" description="Basic residues" evidence="1">
    <location>
        <begin position="180"/>
        <end position="190"/>
    </location>
</feature>
<evidence type="ECO:0000313" key="3">
    <source>
        <dbReference type="Proteomes" id="UP001178507"/>
    </source>
</evidence>
<feature type="region of interest" description="Disordered" evidence="1">
    <location>
        <begin position="172"/>
        <end position="224"/>
    </location>
</feature>
<sequence>MISSEEHPALGLFCQAALDLGVPEHAESAAQLAVQRAQTARQHALALELLAGVLSESGQDAAPALGRALDLSKEDPDLEARLLLRLSSLEANEDEALKVLEQAIGLWSKLPEKAEAIACARYLSVGVLLRNFDPKESLREASEARRFFAEEGDAFREGLALLAAAASLQGFEESKERPRSSRRSSSRKPRSPGARPWRSPRSRRCTAAAGRTTWRWKQRSAAAS</sequence>
<name>A0AA36J8T2_9DINO</name>
<evidence type="ECO:0000256" key="1">
    <source>
        <dbReference type="SAM" id="MobiDB-lite"/>
    </source>
</evidence>
<dbReference type="AlphaFoldDB" id="A0AA36J8T2"/>
<dbReference type="EMBL" id="CAUJNA010003428">
    <property type="protein sequence ID" value="CAJ1401725.1"/>
    <property type="molecule type" value="Genomic_DNA"/>
</dbReference>
<comment type="caution">
    <text evidence="2">The sequence shown here is derived from an EMBL/GenBank/DDBJ whole genome shotgun (WGS) entry which is preliminary data.</text>
</comment>